<dbReference type="GO" id="GO:0003677">
    <property type="term" value="F:DNA binding"/>
    <property type="evidence" value="ECO:0007669"/>
    <property type="project" value="UniProtKB-KW"/>
</dbReference>
<proteinExistence type="inferred from homology"/>
<dbReference type="Gene3D" id="3.90.220.20">
    <property type="entry name" value="DNA methylase specificity domains"/>
    <property type="match status" value="2"/>
</dbReference>
<dbReference type="EMBL" id="JAWDKB010000003">
    <property type="protein sequence ID" value="MDV0443504.1"/>
    <property type="molecule type" value="Genomic_DNA"/>
</dbReference>
<name>A0AAE4MFW7_9EURY</name>
<evidence type="ECO:0000313" key="6">
    <source>
        <dbReference type="Proteomes" id="UP001283212"/>
    </source>
</evidence>
<dbReference type="InterPro" id="IPR000055">
    <property type="entry name" value="Restrct_endonuc_typeI_TRD"/>
</dbReference>
<comment type="caution">
    <text evidence="5">The sequence shown here is derived from an EMBL/GenBank/DDBJ whole genome shotgun (WGS) entry which is preliminary data.</text>
</comment>
<dbReference type="SUPFAM" id="SSF116734">
    <property type="entry name" value="DNA methylase specificity domain"/>
    <property type="match status" value="2"/>
</dbReference>
<evidence type="ECO:0000256" key="2">
    <source>
        <dbReference type="ARBA" id="ARBA00022747"/>
    </source>
</evidence>
<evidence type="ECO:0000259" key="4">
    <source>
        <dbReference type="Pfam" id="PF01420"/>
    </source>
</evidence>
<protein>
    <recommendedName>
        <fullName evidence="4">Type I restriction modification DNA specificity domain-containing protein</fullName>
    </recommendedName>
</protein>
<dbReference type="RefSeq" id="WP_338096029.1">
    <property type="nucleotide sequence ID" value="NZ_JAWDKB010000003.1"/>
</dbReference>
<keyword evidence="6" id="KW-1185">Reference proteome</keyword>
<evidence type="ECO:0000256" key="1">
    <source>
        <dbReference type="ARBA" id="ARBA00010923"/>
    </source>
</evidence>
<sequence>MKGVEKVERMNLTGGKKEKWPMVRLGDVCQIVSGSTPKTHVSEYWNGTVKWVTPAEIKIDSNYIHDTDRHLTEAGKLSASLQLIPKGTVLLTSRAPIGKVAIAGDDMYCNQGFKNLICSPKIYNRYLFYFLKKNTHYLNSLGNGATFKEISKKVVENILIPLPPLPEQQRIAAALDHVNSLIALRKAQITQLDMLVKARFGEMFGDPVRNFMQWDTLTLNELCDGIGDGLHGTPTYNENGNYPFINGNNLMDGKIVITESTKFVEKNEYNRLYIPIYQNAILISINGTLGRVAYYNNEEVVLGKSVCYCNLKNTVIKVFIYEIMMSDAFKEFLESASTKSTIKNVGLKAMREYRVILPPINLQEQFAGFVSQIDKSKFEIHNGLTQLKILKKSLMQEYFG</sequence>
<comment type="similarity">
    <text evidence="1">Belongs to the type-I restriction system S methylase family.</text>
</comment>
<dbReference type="CDD" id="cd17273">
    <property type="entry name" value="RMtype1_S_EcoJA69PI-TRD1-CR1_like"/>
    <property type="match status" value="1"/>
</dbReference>
<dbReference type="PANTHER" id="PTHR30408:SF12">
    <property type="entry name" value="TYPE I RESTRICTION ENZYME MJAVIII SPECIFICITY SUBUNIT"/>
    <property type="match status" value="1"/>
</dbReference>
<evidence type="ECO:0000256" key="3">
    <source>
        <dbReference type="ARBA" id="ARBA00023125"/>
    </source>
</evidence>
<dbReference type="PANTHER" id="PTHR30408">
    <property type="entry name" value="TYPE-1 RESTRICTION ENZYME ECOKI SPECIFICITY PROTEIN"/>
    <property type="match status" value="1"/>
</dbReference>
<feature type="domain" description="Type I restriction modification DNA specificity" evidence="4">
    <location>
        <begin position="18"/>
        <end position="192"/>
    </location>
</feature>
<gene>
    <name evidence="5" type="ORF">McpCs1_08820</name>
</gene>
<dbReference type="Proteomes" id="UP001283212">
    <property type="component" value="Unassembled WGS sequence"/>
</dbReference>
<feature type="domain" description="Type I restriction modification DNA specificity" evidence="4">
    <location>
        <begin position="214"/>
        <end position="386"/>
    </location>
</feature>
<organism evidence="5 6">
    <name type="scientific">Methanorbis rubei</name>
    <dbReference type="NCBI Taxonomy" id="3028300"/>
    <lineage>
        <taxon>Archaea</taxon>
        <taxon>Methanobacteriati</taxon>
        <taxon>Methanobacteriota</taxon>
        <taxon>Stenosarchaea group</taxon>
        <taxon>Methanomicrobia</taxon>
        <taxon>Methanomicrobiales</taxon>
        <taxon>Methanocorpusculaceae</taxon>
        <taxon>Methanorbis</taxon>
    </lineage>
</organism>
<dbReference type="GO" id="GO:0009307">
    <property type="term" value="P:DNA restriction-modification system"/>
    <property type="evidence" value="ECO:0007669"/>
    <property type="project" value="UniProtKB-KW"/>
</dbReference>
<dbReference type="AlphaFoldDB" id="A0AAE4MFW7"/>
<dbReference type="InterPro" id="IPR052021">
    <property type="entry name" value="Type-I_RS_S_subunit"/>
</dbReference>
<keyword evidence="3" id="KW-0238">DNA-binding</keyword>
<keyword evidence="2" id="KW-0680">Restriction system</keyword>
<dbReference type="Pfam" id="PF01420">
    <property type="entry name" value="Methylase_S"/>
    <property type="match status" value="2"/>
</dbReference>
<evidence type="ECO:0000313" key="5">
    <source>
        <dbReference type="EMBL" id="MDV0443504.1"/>
    </source>
</evidence>
<dbReference type="InterPro" id="IPR044946">
    <property type="entry name" value="Restrct_endonuc_typeI_TRD_sf"/>
</dbReference>
<reference evidence="5 6" key="1">
    <citation type="submission" date="2023-06" db="EMBL/GenBank/DDBJ databases">
        <title>Genome sequence of Methancorpusculaceae sp. Cs1.</title>
        <authorList>
            <person name="Protasov E."/>
            <person name="Platt K."/>
            <person name="Poehlein A."/>
            <person name="Daniel R."/>
            <person name="Brune A."/>
        </authorList>
    </citation>
    <scope>NUCLEOTIDE SEQUENCE [LARGE SCALE GENOMIC DNA]</scope>
    <source>
        <strain evidence="5 6">Cs1</strain>
    </source>
</reference>
<accession>A0AAE4MFW7</accession>